<dbReference type="AlphaFoldDB" id="A0A836LY42"/>
<evidence type="ECO:0000313" key="2">
    <source>
        <dbReference type="Proteomes" id="UP000027309"/>
    </source>
</evidence>
<accession>A0A836LY42</accession>
<organism evidence="1 2">
    <name type="scientific">Acinetobacter baumannii 1499986</name>
    <dbReference type="NCBI Taxonomy" id="1310673"/>
    <lineage>
        <taxon>Bacteria</taxon>
        <taxon>Pseudomonadati</taxon>
        <taxon>Pseudomonadota</taxon>
        <taxon>Gammaproteobacteria</taxon>
        <taxon>Moraxellales</taxon>
        <taxon>Moraxellaceae</taxon>
        <taxon>Acinetobacter</taxon>
        <taxon>Acinetobacter calcoaceticus/baumannii complex</taxon>
    </lineage>
</organism>
<name>A0A836LY42_ACIBA</name>
<dbReference type="RefSeq" id="WP_031960160.1">
    <property type="nucleotide sequence ID" value="NZ_JMOA01000066.1"/>
</dbReference>
<sequence length="98" mass="11787">MLLKDKLNWIENKLSLISNNTQDNQLSESEKNEWEGIFVEIKRLWEEIVFEVQKDTVKALQIERKTIEMIDVFYQDDILKAKKIAWEIAHMYTITELK</sequence>
<gene>
    <name evidence="1" type="ORF">J572_3555</name>
</gene>
<proteinExistence type="predicted"/>
<comment type="caution">
    <text evidence="1">The sequence shown here is derived from an EMBL/GenBank/DDBJ whole genome shotgun (WGS) entry which is preliminary data.</text>
</comment>
<reference evidence="1 2" key="1">
    <citation type="submission" date="2014-04" db="EMBL/GenBank/DDBJ databases">
        <title>Comparative genomics and transcriptomics to identify genetic mechanisms underlying the emergence of carbapenem resistant Acinetobacter baumannii (CRAb).</title>
        <authorList>
            <person name="Harris A.D."/>
            <person name="Johnson K.J."/>
            <person name="George J."/>
            <person name="Nadendla S."/>
            <person name="Daugherty S.C."/>
            <person name="Parankush S."/>
            <person name="Sadzewicz L."/>
            <person name="Tallon L."/>
            <person name="Sengamalay N."/>
            <person name="Hazen T.H."/>
            <person name="Rasko D.A."/>
        </authorList>
    </citation>
    <scope>NUCLEOTIDE SEQUENCE [LARGE SCALE GENOMIC DNA]</scope>
    <source>
        <strain evidence="1 2">1499986</strain>
    </source>
</reference>
<protein>
    <submittedName>
        <fullName evidence="1">Uncharacterized protein</fullName>
    </submittedName>
</protein>
<evidence type="ECO:0000313" key="1">
    <source>
        <dbReference type="EMBL" id="KCX99743.1"/>
    </source>
</evidence>
<dbReference type="Proteomes" id="UP000027309">
    <property type="component" value="Unassembled WGS sequence"/>
</dbReference>
<dbReference type="EMBL" id="JMOA01000066">
    <property type="protein sequence ID" value="KCX99743.1"/>
    <property type="molecule type" value="Genomic_DNA"/>
</dbReference>